<organism evidence="3 4">
    <name type="scientific">Priestia iocasae</name>
    <dbReference type="NCBI Taxonomy" id="2291674"/>
    <lineage>
        <taxon>Bacteria</taxon>
        <taxon>Bacillati</taxon>
        <taxon>Bacillota</taxon>
        <taxon>Bacilli</taxon>
        <taxon>Bacillales</taxon>
        <taxon>Bacillaceae</taxon>
        <taxon>Priestia</taxon>
    </lineage>
</organism>
<name>A0ABS2QWE9_9BACI</name>
<dbReference type="Gene3D" id="3.40.50.1820">
    <property type="entry name" value="alpha/beta hydrolase"/>
    <property type="match status" value="1"/>
</dbReference>
<reference evidence="3 4" key="1">
    <citation type="submission" date="2021-01" db="EMBL/GenBank/DDBJ databases">
        <title>Genomic Encyclopedia of Type Strains, Phase IV (KMG-IV): sequencing the most valuable type-strain genomes for metagenomic binning, comparative biology and taxonomic classification.</title>
        <authorList>
            <person name="Goeker M."/>
        </authorList>
    </citation>
    <scope>NUCLEOTIDE SEQUENCE [LARGE SCALE GENOMIC DNA]</scope>
    <source>
        <strain evidence="3 4">DSM 104297</strain>
    </source>
</reference>
<dbReference type="EMBL" id="JAFBFC010000004">
    <property type="protein sequence ID" value="MBM7703791.1"/>
    <property type="molecule type" value="Genomic_DNA"/>
</dbReference>
<protein>
    <submittedName>
        <fullName evidence="3">Pimeloyl-ACP methyl ester carboxylesterase</fullName>
    </submittedName>
</protein>
<dbReference type="SUPFAM" id="SSF53474">
    <property type="entry name" value="alpha/beta-Hydrolases"/>
    <property type="match status" value="1"/>
</dbReference>
<dbReference type="Pfam" id="PF00561">
    <property type="entry name" value="Abhydrolase_1"/>
    <property type="match status" value="1"/>
</dbReference>
<dbReference type="PANTHER" id="PTHR43798:SF31">
    <property type="entry name" value="AB HYDROLASE SUPERFAMILY PROTEIN YCLE"/>
    <property type="match status" value="1"/>
</dbReference>
<keyword evidence="4" id="KW-1185">Reference proteome</keyword>
<evidence type="ECO:0000313" key="4">
    <source>
        <dbReference type="Proteomes" id="UP000809829"/>
    </source>
</evidence>
<evidence type="ECO:0000313" key="3">
    <source>
        <dbReference type="EMBL" id="MBM7703791.1"/>
    </source>
</evidence>
<feature type="domain" description="AB hydrolase-1" evidence="2">
    <location>
        <begin position="14"/>
        <end position="125"/>
    </location>
</feature>
<proteinExistence type="predicted"/>
<evidence type="ECO:0000256" key="1">
    <source>
        <dbReference type="ARBA" id="ARBA00022801"/>
    </source>
</evidence>
<comment type="caution">
    <text evidence="3">The sequence shown here is derived from an EMBL/GenBank/DDBJ whole genome shotgun (WGS) entry which is preliminary data.</text>
</comment>
<dbReference type="PRINTS" id="PR00111">
    <property type="entry name" value="ABHYDROLASE"/>
</dbReference>
<dbReference type="InterPro" id="IPR050266">
    <property type="entry name" value="AB_hydrolase_sf"/>
</dbReference>
<dbReference type="Proteomes" id="UP000809829">
    <property type="component" value="Unassembled WGS sequence"/>
</dbReference>
<dbReference type="InterPro" id="IPR029058">
    <property type="entry name" value="AB_hydrolase_fold"/>
</dbReference>
<dbReference type="PANTHER" id="PTHR43798">
    <property type="entry name" value="MONOACYLGLYCEROL LIPASE"/>
    <property type="match status" value="1"/>
</dbReference>
<evidence type="ECO:0000259" key="2">
    <source>
        <dbReference type="Pfam" id="PF00561"/>
    </source>
</evidence>
<keyword evidence="1" id="KW-0378">Hydrolase</keyword>
<accession>A0ABS2QWE9</accession>
<dbReference type="InterPro" id="IPR000073">
    <property type="entry name" value="AB_hydrolase_1"/>
</dbReference>
<dbReference type="RefSeq" id="WP_205187740.1">
    <property type="nucleotide sequence ID" value="NZ_JAFBFC010000004.1"/>
</dbReference>
<sequence length="261" mass="30163">MHIAYEIYGEEGQPILFIHPPGMGRKVFHYQKQLSSHMKVILIDLPGHGDSSIPMDVSIPYFAEQIFKVVTELGLNDVIVCGYSAGGTIAQEFALNYPHRTRALILSGGFPVVTTKLLKAEFALGIYATKRYLPIVRKVLAISHMKDPHVRKELDEHLHKNDPYTWYRLYEEAYRYNCVDRLHELRAPLLLIYGSKADYLNKYMSIYKQHTPYQAAIVKGAFHQIPSKHWQLFNQIVIGFVFQLLNKKEQSGEHEYTLEKQ</sequence>
<gene>
    <name evidence="3" type="ORF">JOC83_002640</name>
</gene>